<sequence length="229" mass="23616">MLIGSAVALVLIGGAVAIAGPIVYRDVIAKPADAVPTISAGPGTLSSTPTGRLSAADVDGVWSVGSGSEAGYRVNEVLNGTDVTVTGRTSEVTGSLTVQDLTLTKADLSVDVASIATDSQNRDDYFRSTALRTDRFPKATFVLTKAAKPAAAPKAGETVKQSVTGDLTLAGKTRSVTFEVEVRSDSSQTQIAGQIPITFADYGVEAPSLGFVKVEPKGFVEFQLLAHKG</sequence>
<protein>
    <recommendedName>
        <fullName evidence="2">Lipid/polyisoprenoid-binding YceI-like domain-containing protein</fullName>
    </recommendedName>
</protein>
<keyword evidence="4" id="KW-1185">Reference proteome</keyword>
<name>A0ABP4XGF9_9MICO</name>
<gene>
    <name evidence="3" type="ORF">GCM10009768_08560</name>
</gene>
<dbReference type="Gene3D" id="2.40.128.110">
    <property type="entry name" value="Lipid/polyisoprenoid-binding, YceI-like"/>
    <property type="match status" value="1"/>
</dbReference>
<comment type="caution">
    <text evidence="3">The sequence shown here is derived from an EMBL/GenBank/DDBJ whole genome shotgun (WGS) entry which is preliminary data.</text>
</comment>
<evidence type="ECO:0000256" key="1">
    <source>
        <dbReference type="ARBA" id="ARBA00008812"/>
    </source>
</evidence>
<evidence type="ECO:0000313" key="4">
    <source>
        <dbReference type="Proteomes" id="UP001500851"/>
    </source>
</evidence>
<proteinExistence type="inferred from homology"/>
<dbReference type="InterPro" id="IPR007372">
    <property type="entry name" value="Lipid/polyisoprenoid-bd_YceI"/>
</dbReference>
<dbReference type="InterPro" id="IPR036761">
    <property type="entry name" value="TTHA0802/YceI-like_sf"/>
</dbReference>
<dbReference type="SUPFAM" id="SSF101874">
    <property type="entry name" value="YceI-like"/>
    <property type="match status" value="1"/>
</dbReference>
<comment type="similarity">
    <text evidence="1">Belongs to the UPF0312 family.</text>
</comment>
<dbReference type="SMART" id="SM00867">
    <property type="entry name" value="YceI"/>
    <property type="match status" value="1"/>
</dbReference>
<dbReference type="Proteomes" id="UP001500851">
    <property type="component" value="Unassembled WGS sequence"/>
</dbReference>
<dbReference type="PANTHER" id="PTHR34406:SF1">
    <property type="entry name" value="PROTEIN YCEI"/>
    <property type="match status" value="1"/>
</dbReference>
<evidence type="ECO:0000259" key="2">
    <source>
        <dbReference type="SMART" id="SM00867"/>
    </source>
</evidence>
<evidence type="ECO:0000313" key="3">
    <source>
        <dbReference type="EMBL" id="GAA1781892.1"/>
    </source>
</evidence>
<dbReference type="EMBL" id="BAAAOB010000001">
    <property type="protein sequence ID" value="GAA1781892.1"/>
    <property type="molecule type" value="Genomic_DNA"/>
</dbReference>
<reference evidence="4" key="1">
    <citation type="journal article" date="2019" name="Int. J. Syst. Evol. Microbiol.">
        <title>The Global Catalogue of Microorganisms (GCM) 10K type strain sequencing project: providing services to taxonomists for standard genome sequencing and annotation.</title>
        <authorList>
            <consortium name="The Broad Institute Genomics Platform"/>
            <consortium name="The Broad Institute Genome Sequencing Center for Infectious Disease"/>
            <person name="Wu L."/>
            <person name="Ma J."/>
        </authorList>
    </citation>
    <scope>NUCLEOTIDE SEQUENCE [LARGE SCALE GENOMIC DNA]</scope>
    <source>
        <strain evidence="4">JCM 14736</strain>
    </source>
</reference>
<dbReference type="PANTHER" id="PTHR34406">
    <property type="entry name" value="PROTEIN YCEI"/>
    <property type="match status" value="1"/>
</dbReference>
<dbReference type="Pfam" id="PF04264">
    <property type="entry name" value="YceI"/>
    <property type="match status" value="1"/>
</dbReference>
<accession>A0ABP4XGF9</accession>
<feature type="domain" description="Lipid/polyisoprenoid-binding YceI-like" evidence="2">
    <location>
        <begin position="61"/>
        <end position="227"/>
    </location>
</feature>
<organism evidence="3 4">
    <name type="scientific">Leucobacter iarius</name>
    <dbReference type="NCBI Taxonomy" id="333963"/>
    <lineage>
        <taxon>Bacteria</taxon>
        <taxon>Bacillati</taxon>
        <taxon>Actinomycetota</taxon>
        <taxon>Actinomycetes</taxon>
        <taxon>Micrococcales</taxon>
        <taxon>Microbacteriaceae</taxon>
        <taxon>Leucobacter</taxon>
    </lineage>
</organism>